<keyword evidence="3" id="KW-1185">Reference proteome</keyword>
<comment type="caution">
    <text evidence="2">The sequence shown here is derived from an EMBL/GenBank/DDBJ whole genome shotgun (WGS) entry which is preliminary data.</text>
</comment>
<reference evidence="2 3" key="1">
    <citation type="submission" date="2019-01" db="EMBL/GenBank/DDBJ databases">
        <authorList>
            <person name="Chen W.-M."/>
        </authorList>
    </citation>
    <scope>NUCLEOTIDE SEQUENCE [LARGE SCALE GENOMIC DNA]</scope>
    <source>
        <strain evidence="2 3">CCP-7</strain>
    </source>
</reference>
<keyword evidence="1" id="KW-1133">Transmembrane helix</keyword>
<dbReference type="Proteomes" id="UP000282971">
    <property type="component" value="Unassembled WGS sequence"/>
</dbReference>
<protein>
    <submittedName>
        <fullName evidence="2">Uncharacterized protein</fullName>
    </submittedName>
</protein>
<feature type="transmembrane region" description="Helical" evidence="1">
    <location>
        <begin position="7"/>
        <end position="28"/>
    </location>
</feature>
<accession>A0A437MAY4</accession>
<keyword evidence="1" id="KW-0472">Membrane</keyword>
<keyword evidence="1" id="KW-0812">Transmembrane</keyword>
<evidence type="ECO:0000256" key="1">
    <source>
        <dbReference type="SAM" id="Phobius"/>
    </source>
</evidence>
<feature type="transmembrane region" description="Helical" evidence="1">
    <location>
        <begin position="73"/>
        <end position="94"/>
    </location>
</feature>
<proteinExistence type="predicted"/>
<evidence type="ECO:0000313" key="3">
    <source>
        <dbReference type="Proteomes" id="UP000282971"/>
    </source>
</evidence>
<dbReference type="EMBL" id="SACN01000001">
    <property type="protein sequence ID" value="RVT94814.1"/>
    <property type="molecule type" value="Genomic_DNA"/>
</dbReference>
<dbReference type="AlphaFoldDB" id="A0A437MAY4"/>
<organism evidence="2 3">
    <name type="scientific">Sphingomonas crocodyli</name>
    <dbReference type="NCBI Taxonomy" id="1979270"/>
    <lineage>
        <taxon>Bacteria</taxon>
        <taxon>Pseudomonadati</taxon>
        <taxon>Pseudomonadota</taxon>
        <taxon>Alphaproteobacteria</taxon>
        <taxon>Sphingomonadales</taxon>
        <taxon>Sphingomonadaceae</taxon>
        <taxon>Sphingomonas</taxon>
    </lineage>
</organism>
<feature type="transmembrane region" description="Helical" evidence="1">
    <location>
        <begin position="120"/>
        <end position="142"/>
    </location>
</feature>
<dbReference type="RefSeq" id="WP_127744389.1">
    <property type="nucleotide sequence ID" value="NZ_SACN01000001.1"/>
</dbReference>
<gene>
    <name evidence="2" type="ORF">EOD43_13625</name>
</gene>
<sequence length="152" mass="16549">MAPAPLWRLILAILIAPIVPIALFVWLIEPQTWGAARDYTFLIALPAWPGTAIVGVPLWLVQRRRVTSWGWSALFVGLLALTPWALIWAISGWLPQSGDGTHGVGDLLGTYWKTGELPLMLAQCFALGVLGGAIFHIVAFGWRRGRSIPATG</sequence>
<evidence type="ECO:0000313" key="2">
    <source>
        <dbReference type="EMBL" id="RVT94814.1"/>
    </source>
</evidence>
<feature type="transmembrane region" description="Helical" evidence="1">
    <location>
        <begin position="40"/>
        <end position="61"/>
    </location>
</feature>
<name>A0A437MAY4_9SPHN</name>